<evidence type="ECO:0000256" key="3">
    <source>
        <dbReference type="ARBA" id="ARBA00023125"/>
    </source>
</evidence>
<dbReference type="InterPro" id="IPR046335">
    <property type="entry name" value="LacI/GalR-like_sensor"/>
</dbReference>
<accession>A0A6L6J9S4</accession>
<dbReference type="SMART" id="SM00354">
    <property type="entry name" value="HTH_LACI"/>
    <property type="match status" value="1"/>
</dbReference>
<evidence type="ECO:0000259" key="5">
    <source>
        <dbReference type="PROSITE" id="PS50932"/>
    </source>
</evidence>
<keyword evidence="4" id="KW-0804">Transcription</keyword>
<dbReference type="AlphaFoldDB" id="A0A6L6J9S4"/>
<keyword evidence="7" id="KW-1185">Reference proteome</keyword>
<reference evidence="6 7" key="1">
    <citation type="submission" date="2019-11" db="EMBL/GenBank/DDBJ databases">
        <authorList>
            <person name="Dong K."/>
        </authorList>
    </citation>
    <scope>NUCLEOTIDE SEQUENCE [LARGE SCALE GENOMIC DNA]</scope>
    <source>
        <strain evidence="6 7">NBRC 111993</strain>
    </source>
</reference>
<evidence type="ECO:0000256" key="1">
    <source>
        <dbReference type="ARBA" id="ARBA00022491"/>
    </source>
</evidence>
<dbReference type="GO" id="GO:0003700">
    <property type="term" value="F:DNA-binding transcription factor activity"/>
    <property type="evidence" value="ECO:0007669"/>
    <property type="project" value="TreeGrafter"/>
</dbReference>
<dbReference type="PROSITE" id="PS00356">
    <property type="entry name" value="HTH_LACI_1"/>
    <property type="match status" value="1"/>
</dbReference>
<dbReference type="PANTHER" id="PTHR30146:SF148">
    <property type="entry name" value="HTH-TYPE TRANSCRIPTIONAL REPRESSOR PURR-RELATED"/>
    <property type="match status" value="1"/>
</dbReference>
<name>A0A6L6J9S4_9RHOB</name>
<dbReference type="SUPFAM" id="SSF53822">
    <property type="entry name" value="Periplasmic binding protein-like I"/>
    <property type="match status" value="1"/>
</dbReference>
<proteinExistence type="predicted"/>
<dbReference type="Pfam" id="PF13377">
    <property type="entry name" value="Peripla_BP_3"/>
    <property type="match status" value="1"/>
</dbReference>
<dbReference type="PROSITE" id="PS50932">
    <property type="entry name" value="HTH_LACI_2"/>
    <property type="match status" value="1"/>
</dbReference>
<dbReference type="CDD" id="cd01392">
    <property type="entry name" value="HTH_LacI"/>
    <property type="match status" value="1"/>
</dbReference>
<feature type="domain" description="HTH lacI-type" evidence="5">
    <location>
        <begin position="5"/>
        <end position="59"/>
    </location>
</feature>
<evidence type="ECO:0000313" key="6">
    <source>
        <dbReference type="EMBL" id="MTH77858.1"/>
    </source>
</evidence>
<dbReference type="EMBL" id="WMIE01000004">
    <property type="protein sequence ID" value="MTH77858.1"/>
    <property type="molecule type" value="Genomic_DNA"/>
</dbReference>
<dbReference type="GO" id="GO:0000976">
    <property type="term" value="F:transcription cis-regulatory region binding"/>
    <property type="evidence" value="ECO:0007669"/>
    <property type="project" value="TreeGrafter"/>
</dbReference>
<gene>
    <name evidence="6" type="ORF">GL286_08985</name>
</gene>
<evidence type="ECO:0000256" key="4">
    <source>
        <dbReference type="ARBA" id="ARBA00023163"/>
    </source>
</evidence>
<organism evidence="6 7">
    <name type="scientific">Paracoccus aestuariivivens</name>
    <dbReference type="NCBI Taxonomy" id="1820333"/>
    <lineage>
        <taxon>Bacteria</taxon>
        <taxon>Pseudomonadati</taxon>
        <taxon>Pseudomonadota</taxon>
        <taxon>Alphaproteobacteria</taxon>
        <taxon>Rhodobacterales</taxon>
        <taxon>Paracoccaceae</taxon>
        <taxon>Paracoccus</taxon>
    </lineage>
</organism>
<dbReference type="InterPro" id="IPR000843">
    <property type="entry name" value="HTH_LacI"/>
</dbReference>
<dbReference type="Proteomes" id="UP000478183">
    <property type="component" value="Unassembled WGS sequence"/>
</dbReference>
<dbReference type="PANTHER" id="PTHR30146">
    <property type="entry name" value="LACI-RELATED TRANSCRIPTIONAL REPRESSOR"/>
    <property type="match status" value="1"/>
</dbReference>
<keyword evidence="2" id="KW-0805">Transcription regulation</keyword>
<evidence type="ECO:0000313" key="7">
    <source>
        <dbReference type="Proteomes" id="UP000478183"/>
    </source>
</evidence>
<dbReference type="CDD" id="cd06289">
    <property type="entry name" value="PBP1_MalI-like"/>
    <property type="match status" value="1"/>
</dbReference>
<comment type="caution">
    <text evidence="6">The sequence shown here is derived from an EMBL/GenBank/DDBJ whole genome shotgun (WGS) entry which is preliminary data.</text>
</comment>
<dbReference type="InterPro" id="IPR010982">
    <property type="entry name" value="Lambda_DNA-bd_dom_sf"/>
</dbReference>
<sequence length="336" mass="36112">MRSKVTLEDVAQGAGVSRATVSLVVRKSPLVAEKTRLKVERVMADLDYVHDLGAARMRSKSSRTIGVVVPNLVNSFFTEFLSGVEQVMGEGDRVVLLANSHDDPLRQDEILHRFRGHGVDGVILCPAQGTDPGLLDRLHHWDLPVVQSLREIGENATDFAGGDYAEGVGLAVRHLVALGHRRVAFLSVTARTSARKERLLGFTRALAQTDAEDGGIVEAELSWEGAFQSAEKVLQLASRPTAVLCFNDVLAAGLMAGLRRAGRVPGQDIAVIGLDDLPLAQLTFPPLTSVAMWPDQIGASAAGLLARRLAHPDVPVQRSILVPALKIRESSGVQIN</sequence>
<dbReference type="OrthoDB" id="7811243at2"/>
<dbReference type="Pfam" id="PF00356">
    <property type="entry name" value="LacI"/>
    <property type="match status" value="1"/>
</dbReference>
<dbReference type="Gene3D" id="3.40.50.2300">
    <property type="match status" value="2"/>
</dbReference>
<evidence type="ECO:0000256" key="2">
    <source>
        <dbReference type="ARBA" id="ARBA00023015"/>
    </source>
</evidence>
<dbReference type="Gene3D" id="1.10.260.40">
    <property type="entry name" value="lambda repressor-like DNA-binding domains"/>
    <property type="match status" value="1"/>
</dbReference>
<protein>
    <submittedName>
        <fullName evidence="6">LacI family DNA-binding transcriptional regulator</fullName>
    </submittedName>
</protein>
<keyword evidence="1" id="KW-0678">Repressor</keyword>
<dbReference type="RefSeq" id="WP_155095227.1">
    <property type="nucleotide sequence ID" value="NZ_WMIE01000004.1"/>
</dbReference>
<dbReference type="SUPFAM" id="SSF47413">
    <property type="entry name" value="lambda repressor-like DNA-binding domains"/>
    <property type="match status" value="1"/>
</dbReference>
<keyword evidence="3 6" id="KW-0238">DNA-binding</keyword>
<dbReference type="InterPro" id="IPR028082">
    <property type="entry name" value="Peripla_BP_I"/>
</dbReference>